<evidence type="ECO:0000256" key="2">
    <source>
        <dbReference type="ARBA" id="ARBA00004496"/>
    </source>
</evidence>
<sequence length="434" mass="48543">MAENNESPFSPSIAASTPGSIEDADNGSQSSDQGEMKIFVKVLKTIALKIKKSDTIRNVKARFRDEEGIPETLQEMFFAGNHLDNNQTLADCNIQKHSTLHVFVQSKVGMQIFIKIPSTNKSVTLDVKPWDTIQNIKAIIHDKERVAPEQQRLIYAGRTLEDSQTLAAYNILAASTLHLVICPTDKLQIFINTPEGKNIKLDLKVWYTIEDVKVLIESILGVPLKAQQLIHAEKTLIDSCTLIDYNIGQGSTLHLTPIVMQIFVKTWEGKTITLEVQSSDTISHVMAKIEKKLGSSICHQHLIYSGRRLENHLSLVSYNIQKESTIQLVMSASSSKRHIYVKAPNKDVITLVVTISSTINDVKEMVYKRTGISTDKQLLLFCGKELGGGPLVNYKIVMGSELLLLVLPEKKSKKETLPSLLSQWMRRQRIGQLS</sequence>
<proteinExistence type="inferred from homology"/>
<dbReference type="Pfam" id="PF00240">
    <property type="entry name" value="ubiquitin"/>
    <property type="match status" value="5"/>
</dbReference>
<dbReference type="PROSITE" id="PS50053">
    <property type="entry name" value="UBIQUITIN_2"/>
    <property type="match status" value="5"/>
</dbReference>
<evidence type="ECO:0000256" key="7">
    <source>
        <dbReference type="ARBA" id="ARBA00022843"/>
    </source>
</evidence>
<name>A0A3S3MCN2_9MAGN</name>
<evidence type="ECO:0000256" key="8">
    <source>
        <dbReference type="ARBA" id="ARBA00023242"/>
    </source>
</evidence>
<dbReference type="AlphaFoldDB" id="A0A3S3MCN2"/>
<dbReference type="Gene3D" id="3.10.20.90">
    <property type="entry name" value="Phosphatidylinositol 3-kinase Catalytic Subunit, Chain A, domain 1"/>
    <property type="match status" value="5"/>
</dbReference>
<gene>
    <name evidence="11" type="ORF">CKAN_00982100</name>
</gene>
<dbReference type="FunFam" id="3.10.20.90:FF:000469">
    <property type="entry name" value="Polyubiquitin-C"/>
    <property type="match status" value="1"/>
</dbReference>
<dbReference type="GO" id="GO:0005634">
    <property type="term" value="C:nucleus"/>
    <property type="evidence" value="ECO:0007669"/>
    <property type="project" value="UniProtKB-SubCell"/>
</dbReference>
<comment type="subcellular location">
    <subcellularLocation>
        <location evidence="2">Cytoplasm</location>
    </subcellularLocation>
    <subcellularLocation>
        <location evidence="1">Nucleus</location>
    </subcellularLocation>
</comment>
<reference evidence="11 12" key="1">
    <citation type="journal article" date="2019" name="Nat. Plants">
        <title>Stout camphor tree genome fills gaps in understanding of flowering plant genome evolution.</title>
        <authorList>
            <person name="Chaw S.M."/>
            <person name="Liu Y.C."/>
            <person name="Wu Y.W."/>
            <person name="Wang H.Y."/>
            <person name="Lin C.I."/>
            <person name="Wu C.S."/>
            <person name="Ke H.M."/>
            <person name="Chang L.Y."/>
            <person name="Hsu C.Y."/>
            <person name="Yang H.T."/>
            <person name="Sudianto E."/>
            <person name="Hsu M.H."/>
            <person name="Wu K.P."/>
            <person name="Wang L.N."/>
            <person name="Leebens-Mack J.H."/>
            <person name="Tsai I.J."/>
        </authorList>
    </citation>
    <scope>NUCLEOTIDE SEQUENCE [LARGE SCALE GENOMIC DNA]</scope>
    <source>
        <strain evidence="12">cv. Chaw 1501</strain>
        <tissue evidence="11">Young leaves</tissue>
    </source>
</reference>
<dbReference type="SMART" id="SM00213">
    <property type="entry name" value="UBQ"/>
    <property type="match status" value="5"/>
</dbReference>
<feature type="region of interest" description="Disordered" evidence="9">
    <location>
        <begin position="1"/>
        <end position="32"/>
    </location>
</feature>
<keyword evidence="4" id="KW-0963">Cytoplasm</keyword>
<feature type="compositionally biased region" description="Polar residues" evidence="9">
    <location>
        <begin position="1"/>
        <end position="19"/>
    </location>
</feature>
<evidence type="ECO:0000256" key="6">
    <source>
        <dbReference type="ARBA" id="ARBA00022737"/>
    </source>
</evidence>
<keyword evidence="6" id="KW-0677">Repeat</keyword>
<dbReference type="PROSITE" id="PS00299">
    <property type="entry name" value="UBIQUITIN_1"/>
    <property type="match status" value="1"/>
</dbReference>
<dbReference type="PRINTS" id="PR00348">
    <property type="entry name" value="UBIQUITIN"/>
</dbReference>
<keyword evidence="5" id="KW-1017">Isopeptide bond</keyword>
<organism evidence="11 12">
    <name type="scientific">Cinnamomum micranthum f. kanehirae</name>
    <dbReference type="NCBI Taxonomy" id="337451"/>
    <lineage>
        <taxon>Eukaryota</taxon>
        <taxon>Viridiplantae</taxon>
        <taxon>Streptophyta</taxon>
        <taxon>Embryophyta</taxon>
        <taxon>Tracheophyta</taxon>
        <taxon>Spermatophyta</taxon>
        <taxon>Magnoliopsida</taxon>
        <taxon>Magnoliidae</taxon>
        <taxon>Laurales</taxon>
        <taxon>Lauraceae</taxon>
        <taxon>Cinnamomum</taxon>
    </lineage>
</organism>
<feature type="domain" description="Ubiquitin-like" evidence="10">
    <location>
        <begin position="260"/>
        <end position="335"/>
    </location>
</feature>
<evidence type="ECO:0000256" key="9">
    <source>
        <dbReference type="SAM" id="MobiDB-lite"/>
    </source>
</evidence>
<dbReference type="FunFam" id="3.10.20.90:FF:000211">
    <property type="entry name" value="Polyubiquitin 9"/>
    <property type="match status" value="1"/>
</dbReference>
<dbReference type="GO" id="GO:0005737">
    <property type="term" value="C:cytoplasm"/>
    <property type="evidence" value="ECO:0007669"/>
    <property type="project" value="UniProtKB-SubCell"/>
</dbReference>
<evidence type="ECO:0000256" key="3">
    <source>
        <dbReference type="ARBA" id="ARBA00008430"/>
    </source>
</evidence>
<dbReference type="PANTHER" id="PTHR10666">
    <property type="entry name" value="UBIQUITIN"/>
    <property type="match status" value="1"/>
</dbReference>
<dbReference type="Proteomes" id="UP000283530">
    <property type="component" value="Unassembled WGS sequence"/>
</dbReference>
<dbReference type="SUPFAM" id="SSF54236">
    <property type="entry name" value="Ubiquitin-like"/>
    <property type="match status" value="5"/>
</dbReference>
<evidence type="ECO:0000313" key="12">
    <source>
        <dbReference type="Proteomes" id="UP000283530"/>
    </source>
</evidence>
<comment type="caution">
    <text evidence="11">The sequence shown here is derived from an EMBL/GenBank/DDBJ whole genome shotgun (WGS) entry which is preliminary data.</text>
</comment>
<dbReference type="EMBL" id="QPKB01000003">
    <property type="protein sequence ID" value="RWR81150.1"/>
    <property type="molecule type" value="Genomic_DNA"/>
</dbReference>
<evidence type="ECO:0000256" key="4">
    <source>
        <dbReference type="ARBA" id="ARBA00022490"/>
    </source>
</evidence>
<dbReference type="InterPro" id="IPR029071">
    <property type="entry name" value="Ubiquitin-like_domsf"/>
</dbReference>
<keyword evidence="7" id="KW-0832">Ubl conjugation</keyword>
<dbReference type="OrthoDB" id="1894077at2759"/>
<evidence type="ECO:0000259" key="10">
    <source>
        <dbReference type="PROSITE" id="PS50053"/>
    </source>
</evidence>
<keyword evidence="8" id="KW-0539">Nucleus</keyword>
<accession>A0A3S3MCN2</accession>
<dbReference type="CDD" id="cd17039">
    <property type="entry name" value="Ubl_ubiquitin_like"/>
    <property type="match status" value="2"/>
</dbReference>
<evidence type="ECO:0000313" key="11">
    <source>
        <dbReference type="EMBL" id="RWR81150.1"/>
    </source>
</evidence>
<feature type="domain" description="Ubiquitin-like" evidence="10">
    <location>
        <begin position="36"/>
        <end position="109"/>
    </location>
</feature>
<comment type="similarity">
    <text evidence="3">Belongs to the ubiquitin family.</text>
</comment>
<protein>
    <submittedName>
        <fullName evidence="11">Polyubiquitin-like protein</fullName>
    </submittedName>
</protein>
<evidence type="ECO:0000256" key="1">
    <source>
        <dbReference type="ARBA" id="ARBA00004123"/>
    </source>
</evidence>
<feature type="domain" description="Ubiquitin-like" evidence="10">
    <location>
        <begin position="187"/>
        <end position="255"/>
    </location>
</feature>
<dbReference type="GO" id="GO:0003729">
    <property type="term" value="F:mRNA binding"/>
    <property type="evidence" value="ECO:0007669"/>
    <property type="project" value="UniProtKB-ARBA"/>
</dbReference>
<dbReference type="InterPro" id="IPR000626">
    <property type="entry name" value="Ubiquitin-like_dom"/>
</dbReference>
<dbReference type="InterPro" id="IPR050158">
    <property type="entry name" value="Ubiquitin_ubiquitin-like"/>
</dbReference>
<dbReference type="InterPro" id="IPR019956">
    <property type="entry name" value="Ubiquitin_dom"/>
</dbReference>
<evidence type="ECO:0000256" key="5">
    <source>
        <dbReference type="ARBA" id="ARBA00022499"/>
    </source>
</evidence>
<keyword evidence="12" id="KW-1185">Reference proteome</keyword>
<dbReference type="InterPro" id="IPR019954">
    <property type="entry name" value="Ubiquitin_CS"/>
</dbReference>
<dbReference type="STRING" id="337451.A0A3S3MCN2"/>
<feature type="domain" description="Ubiquitin-like" evidence="10">
    <location>
        <begin position="110"/>
        <end position="181"/>
    </location>
</feature>
<feature type="domain" description="Ubiquitin-like" evidence="10">
    <location>
        <begin position="337"/>
        <end position="406"/>
    </location>
</feature>